<keyword evidence="3" id="KW-0288">FMN</keyword>
<dbReference type="SUPFAM" id="SSF51412">
    <property type="entry name" value="Inosine monophosphate dehydrogenase (IMPDH)"/>
    <property type="match status" value="1"/>
</dbReference>
<dbReference type="Pfam" id="PF03060">
    <property type="entry name" value="NMO"/>
    <property type="match status" value="1"/>
</dbReference>
<dbReference type="PANTHER" id="PTHR42747">
    <property type="entry name" value="NITRONATE MONOOXYGENASE-RELATED"/>
    <property type="match status" value="1"/>
</dbReference>
<evidence type="ECO:0000256" key="2">
    <source>
        <dbReference type="ARBA" id="ARBA00022630"/>
    </source>
</evidence>
<evidence type="ECO:0000256" key="1">
    <source>
        <dbReference type="ARBA" id="ARBA00009881"/>
    </source>
</evidence>
<proteinExistence type="inferred from homology"/>
<evidence type="ECO:0000256" key="4">
    <source>
        <dbReference type="ARBA" id="ARBA00023002"/>
    </source>
</evidence>
<evidence type="ECO:0000313" key="7">
    <source>
        <dbReference type="Proteomes" id="UP000093111"/>
    </source>
</evidence>
<keyword evidence="5" id="KW-0503">Monooxygenase</keyword>
<evidence type="ECO:0000256" key="3">
    <source>
        <dbReference type="ARBA" id="ARBA00022643"/>
    </source>
</evidence>
<dbReference type="OrthoDB" id="9778912at2"/>
<dbReference type="CDD" id="cd04730">
    <property type="entry name" value="NPD_like"/>
    <property type="match status" value="1"/>
</dbReference>
<dbReference type="InterPro" id="IPR013785">
    <property type="entry name" value="Aldolase_TIM"/>
</dbReference>
<dbReference type="AlphaFoldDB" id="A0A1C7P5Z0"/>
<dbReference type="InterPro" id="IPR004136">
    <property type="entry name" value="NMO"/>
</dbReference>
<dbReference type="GO" id="GO:0051213">
    <property type="term" value="F:dioxygenase activity"/>
    <property type="evidence" value="ECO:0007669"/>
    <property type="project" value="UniProtKB-KW"/>
</dbReference>
<protein>
    <submittedName>
        <fullName evidence="6">2-nitropropane dioxygenase</fullName>
    </submittedName>
</protein>
<dbReference type="GO" id="GO:0018580">
    <property type="term" value="F:nitronate monooxygenase activity"/>
    <property type="evidence" value="ECO:0007669"/>
    <property type="project" value="InterPro"/>
</dbReference>
<comment type="caution">
    <text evidence="6">The sequence shown here is derived from an EMBL/GenBank/DDBJ whole genome shotgun (WGS) entry which is preliminary data.</text>
</comment>
<gene>
    <name evidence="6" type="ORF">ADU59_02990</name>
</gene>
<dbReference type="PANTHER" id="PTHR42747:SF4">
    <property type="entry name" value="BLR1330 PROTEIN"/>
    <property type="match status" value="1"/>
</dbReference>
<reference evidence="6 7" key="1">
    <citation type="journal article" date="2016" name="Syst. Appl. Microbiol.">
        <title>Pararhizobium polonicum sp. nov. isolated from tumors on stone fruit rootstocks.</title>
        <authorList>
            <person name="Pulawska J."/>
            <person name="Kuzmanovic N."/>
            <person name="Willems A."/>
            <person name="Pothier J.F."/>
        </authorList>
    </citation>
    <scope>NUCLEOTIDE SEQUENCE [LARGE SCALE GENOMIC DNA]</scope>
    <source>
        <strain evidence="6 7">F5.1</strain>
    </source>
</reference>
<keyword evidence="7" id="KW-1185">Reference proteome</keyword>
<sequence length="319" mass="33477">MSLPAILNGTTRLPVVAAPLFIISHPALTLAQCKAGVVGSFPALNARPEAQLDEWLAEITEELAAHNARNPGRPAAPFAVNQIVHKSNKRLEHDLMLCVKYKVPIVISSLGAVPEVNAAIHSYGGIVLHDVINNRHANSAIRKGADGLIAVATGAGGHAGTLSPFALVQEIRSWFTGPLLLSGAISTGGALLAAQAMGADMAYIGSPFIATTEARASDAYKQMIVDSAAADIVYSNYFTGIHGNYLKPSITAAGMDPDHLPEADPSKMDFEAATTGAKAWKDIWGCGQGIGAVTEITPVASLVDRLAREYSEARQRLAL</sequence>
<evidence type="ECO:0000313" key="6">
    <source>
        <dbReference type="EMBL" id="OBZ96725.1"/>
    </source>
</evidence>
<evidence type="ECO:0000256" key="5">
    <source>
        <dbReference type="ARBA" id="ARBA00023033"/>
    </source>
</evidence>
<dbReference type="FunFam" id="3.20.20.70:FF:000210">
    <property type="entry name" value="2-nitropropane dioxygenase"/>
    <property type="match status" value="1"/>
</dbReference>
<dbReference type="Gene3D" id="3.20.20.70">
    <property type="entry name" value="Aldolase class I"/>
    <property type="match status" value="1"/>
</dbReference>
<keyword evidence="6" id="KW-0223">Dioxygenase</keyword>
<dbReference type="RefSeq" id="WP_068951521.1">
    <property type="nucleotide sequence ID" value="NZ_LGLV01000004.1"/>
</dbReference>
<comment type="similarity">
    <text evidence="1">Belongs to the nitronate monooxygenase family. NMO class I subfamily.</text>
</comment>
<dbReference type="PATRIC" id="fig|1612624.7.peg.619"/>
<dbReference type="STRING" id="1612624.ADU59_02990"/>
<keyword evidence="2" id="KW-0285">Flavoprotein</keyword>
<name>A0A1C7P5Z0_9HYPH</name>
<dbReference type="Proteomes" id="UP000093111">
    <property type="component" value="Unassembled WGS sequence"/>
</dbReference>
<organism evidence="6 7">
    <name type="scientific">Pararhizobium polonicum</name>
    <dbReference type="NCBI Taxonomy" id="1612624"/>
    <lineage>
        <taxon>Bacteria</taxon>
        <taxon>Pseudomonadati</taxon>
        <taxon>Pseudomonadota</taxon>
        <taxon>Alphaproteobacteria</taxon>
        <taxon>Hyphomicrobiales</taxon>
        <taxon>Rhizobiaceae</taxon>
        <taxon>Rhizobium/Agrobacterium group</taxon>
        <taxon>Pararhizobium</taxon>
    </lineage>
</organism>
<accession>A0A1C7P5Z0</accession>
<dbReference type="EMBL" id="LGLV01000004">
    <property type="protein sequence ID" value="OBZ96725.1"/>
    <property type="molecule type" value="Genomic_DNA"/>
</dbReference>
<keyword evidence="4" id="KW-0560">Oxidoreductase</keyword>